<reference evidence="2" key="1">
    <citation type="submission" date="2023-06" db="EMBL/GenBank/DDBJ databases">
        <authorList>
            <person name="Kurt Z."/>
        </authorList>
    </citation>
    <scope>NUCLEOTIDE SEQUENCE</scope>
</reference>
<dbReference type="SUPFAM" id="SSF57184">
    <property type="entry name" value="Growth factor receptor domain"/>
    <property type="match status" value="2"/>
</dbReference>
<comment type="caution">
    <text evidence="2">The sequence shown here is derived from an EMBL/GenBank/DDBJ whole genome shotgun (WGS) entry which is preliminary data.</text>
</comment>
<reference evidence="3 4" key="2">
    <citation type="submission" date="2024-07" db="EMBL/GenBank/DDBJ databases">
        <authorList>
            <person name="Akdeniz Z."/>
        </authorList>
    </citation>
    <scope>NUCLEOTIDE SEQUENCE [LARGE SCALE GENOMIC DNA]</scope>
</reference>
<keyword evidence="2" id="KW-0675">Receptor</keyword>
<organism evidence="2">
    <name type="scientific">Hexamita inflata</name>
    <dbReference type="NCBI Taxonomy" id="28002"/>
    <lineage>
        <taxon>Eukaryota</taxon>
        <taxon>Metamonada</taxon>
        <taxon>Diplomonadida</taxon>
        <taxon>Hexamitidae</taxon>
        <taxon>Hexamitinae</taxon>
        <taxon>Hexamita</taxon>
    </lineage>
</organism>
<accession>A0AA86N8Z9</accession>
<keyword evidence="1" id="KW-1133">Transmembrane helix</keyword>
<dbReference type="AlphaFoldDB" id="A0AA86N8Z9"/>
<sequence length="391" mass="42884">MMMIIFSIQQECGQNYVLDKGICTCTQKLSSNNSLCVSSCESINEQEVFGKCVSMVHKSGTLDALCNFTYQCSVPNSICKDYMCKCDSNSGFIKLILLYKVNTSSCTNCWYSGSKVSGDNCESCPQNQVVSQILKDNTCACKNEPQGFGLDIDPNQCISCWSNRQIIKDHKCKSCDAGFTGFNNTCACDSQKGFVADKNDLTKCICDESKGYVVDSDSSKCKNCWLDSQEIVSHQCSACQQNSFWSSTSHSCVCDLSLGFVPSQSGCESCWASKMIIQQSKCVLCQSQFPNSAFDQNSHTCACIPGYLFKNGLCVKKSSNRTVAIAVAVPVAIVLVTVLTTVLIIKKKTLKQNVQTKDQIIIQEPEVQVAQEISIPEADENVDVVPEVENK</sequence>
<feature type="transmembrane region" description="Helical" evidence="1">
    <location>
        <begin position="323"/>
        <end position="345"/>
    </location>
</feature>
<proteinExistence type="predicted"/>
<dbReference type="Proteomes" id="UP001642409">
    <property type="component" value="Unassembled WGS sequence"/>
</dbReference>
<name>A0AA86N8Z9_9EUKA</name>
<evidence type="ECO:0000256" key="1">
    <source>
        <dbReference type="SAM" id="Phobius"/>
    </source>
</evidence>
<keyword evidence="1" id="KW-0812">Transmembrane</keyword>
<keyword evidence="4" id="KW-1185">Reference proteome</keyword>
<evidence type="ECO:0000313" key="2">
    <source>
        <dbReference type="EMBL" id="CAI9914594.1"/>
    </source>
</evidence>
<dbReference type="EMBL" id="CAXDID020000192">
    <property type="protein sequence ID" value="CAL6052501.1"/>
    <property type="molecule type" value="Genomic_DNA"/>
</dbReference>
<dbReference type="InterPro" id="IPR009030">
    <property type="entry name" value="Growth_fac_rcpt_cys_sf"/>
</dbReference>
<evidence type="ECO:0000313" key="3">
    <source>
        <dbReference type="EMBL" id="CAL6052501.1"/>
    </source>
</evidence>
<protein>
    <submittedName>
        <fullName evidence="2">Growth factor receptor cysteine-rich domain superfamily</fullName>
    </submittedName>
    <submittedName>
        <fullName evidence="3">Growth_factor receptor cysteine-rich domain superfamily</fullName>
    </submittedName>
</protein>
<dbReference type="EMBL" id="CATOUU010000052">
    <property type="protein sequence ID" value="CAI9914594.1"/>
    <property type="molecule type" value="Genomic_DNA"/>
</dbReference>
<evidence type="ECO:0000313" key="4">
    <source>
        <dbReference type="Proteomes" id="UP001642409"/>
    </source>
</evidence>
<gene>
    <name evidence="2" type="ORF">HINF_LOCUS2239</name>
    <name evidence="3" type="ORF">HINF_LOCUS44881</name>
</gene>
<keyword evidence="1" id="KW-0472">Membrane</keyword>